<evidence type="ECO:0000256" key="1">
    <source>
        <dbReference type="SAM" id="MobiDB-lite"/>
    </source>
</evidence>
<reference evidence="2 3" key="1">
    <citation type="submission" date="2010-10" db="EMBL/GenBank/DDBJ databases">
        <authorList>
            <person name="Muzny D."/>
            <person name="Qin X."/>
            <person name="Deng J."/>
            <person name="Jiang H."/>
            <person name="Liu Y."/>
            <person name="Qu J."/>
            <person name="Song X.-Z."/>
            <person name="Zhang L."/>
            <person name="Thornton R."/>
            <person name="Coyle M."/>
            <person name="Francisco L."/>
            <person name="Jackson L."/>
            <person name="Javaid M."/>
            <person name="Korchina V."/>
            <person name="Kovar C."/>
            <person name="Mata R."/>
            <person name="Mathew T."/>
            <person name="Ngo R."/>
            <person name="Nguyen L."/>
            <person name="Nguyen N."/>
            <person name="Okwuonu G."/>
            <person name="Ongeri F."/>
            <person name="Pham C."/>
            <person name="Simmons D."/>
            <person name="Wilczek-Boney K."/>
            <person name="Hale W."/>
            <person name="Jakkamsetti A."/>
            <person name="Pham P."/>
            <person name="Ruth R."/>
            <person name="San Lucas F."/>
            <person name="Warren J."/>
            <person name="Zhang J."/>
            <person name="Zhao Z."/>
            <person name="Zhou C."/>
            <person name="Zhu D."/>
            <person name="Lee S."/>
            <person name="Bess C."/>
            <person name="Blankenburg K."/>
            <person name="Forbes L."/>
            <person name="Fu Q."/>
            <person name="Gubbala S."/>
            <person name="Hirani K."/>
            <person name="Jayaseelan J.C."/>
            <person name="Lara F."/>
            <person name="Munidasa M."/>
            <person name="Palculict T."/>
            <person name="Patil S."/>
            <person name="Pu L.-L."/>
            <person name="Saada N."/>
            <person name="Tang L."/>
            <person name="Weissenberger G."/>
            <person name="Zhu Y."/>
            <person name="Hemphill L."/>
            <person name="Shang Y."/>
            <person name="Youmans B."/>
            <person name="Ayvaz T."/>
            <person name="Ross M."/>
            <person name="Santibanez J."/>
            <person name="Aqrawi P."/>
            <person name="Gross S."/>
            <person name="Joshi V."/>
            <person name="Fowler G."/>
            <person name="Nazareth L."/>
            <person name="Reid J."/>
            <person name="Worley K."/>
            <person name="Petrosino J."/>
            <person name="Highlander S."/>
            <person name="Gibbs R."/>
        </authorList>
    </citation>
    <scope>NUCLEOTIDE SEQUENCE [LARGE SCALE GENOMIC DNA]</scope>
    <source>
        <strain evidence="2 3">ATCC 33574</strain>
    </source>
</reference>
<evidence type="ECO:0000313" key="3">
    <source>
        <dbReference type="Proteomes" id="UP000003112"/>
    </source>
</evidence>
<dbReference type="EMBL" id="AEPD01000017">
    <property type="protein sequence ID" value="EFU31111.1"/>
    <property type="molecule type" value="Genomic_DNA"/>
</dbReference>
<organism evidence="2 3">
    <name type="scientific">Segatella buccae ATCC 33574</name>
    <dbReference type="NCBI Taxonomy" id="873513"/>
    <lineage>
        <taxon>Bacteria</taxon>
        <taxon>Pseudomonadati</taxon>
        <taxon>Bacteroidota</taxon>
        <taxon>Bacteroidia</taxon>
        <taxon>Bacteroidales</taxon>
        <taxon>Prevotellaceae</taxon>
        <taxon>Segatella</taxon>
    </lineage>
</organism>
<sequence length="59" mass="6645">MSFELSKKIDGANRADKADENRQTGEYNKKACKAFSKYLIEMTIGLPQPLRRRGGPRGT</sequence>
<dbReference type="HOGENOM" id="CLU_2956738_0_0_10"/>
<gene>
    <name evidence="2" type="ORF">HMPREF6485_0827</name>
</gene>
<accession>E6K5I7</accession>
<keyword evidence="3" id="KW-1185">Reference proteome</keyword>
<comment type="caution">
    <text evidence="2">The sequence shown here is derived from an EMBL/GenBank/DDBJ whole genome shotgun (WGS) entry which is preliminary data.</text>
</comment>
<feature type="region of interest" description="Disordered" evidence="1">
    <location>
        <begin position="1"/>
        <end position="26"/>
    </location>
</feature>
<proteinExistence type="predicted"/>
<dbReference type="AlphaFoldDB" id="E6K5I7"/>
<name>E6K5I7_9BACT</name>
<protein>
    <submittedName>
        <fullName evidence="2">Uncharacterized protein</fullName>
    </submittedName>
</protein>
<dbReference type="Proteomes" id="UP000003112">
    <property type="component" value="Unassembled WGS sequence"/>
</dbReference>
<evidence type="ECO:0000313" key="2">
    <source>
        <dbReference type="EMBL" id="EFU31111.1"/>
    </source>
</evidence>